<dbReference type="PROSITE" id="PS50836">
    <property type="entry name" value="DOMON"/>
    <property type="match status" value="1"/>
</dbReference>
<dbReference type="Proteomes" id="UP000708208">
    <property type="component" value="Unassembled WGS sequence"/>
</dbReference>
<gene>
    <name evidence="2" type="ORF">AFUS01_LOCUS1833</name>
</gene>
<dbReference type="GO" id="GO:0030667">
    <property type="term" value="C:secretory granule membrane"/>
    <property type="evidence" value="ECO:0007669"/>
    <property type="project" value="TreeGrafter"/>
</dbReference>
<dbReference type="PANTHER" id="PTHR10157:SF23">
    <property type="entry name" value="MOXD1 HOMOLOG 1"/>
    <property type="match status" value="1"/>
</dbReference>
<proteinExistence type="predicted"/>
<evidence type="ECO:0000313" key="2">
    <source>
        <dbReference type="EMBL" id="CAG7667486.1"/>
    </source>
</evidence>
<dbReference type="InterPro" id="IPR000945">
    <property type="entry name" value="DBH-like"/>
</dbReference>
<dbReference type="GO" id="GO:0042421">
    <property type="term" value="P:norepinephrine biosynthetic process"/>
    <property type="evidence" value="ECO:0007669"/>
    <property type="project" value="TreeGrafter"/>
</dbReference>
<dbReference type="SMART" id="SM00664">
    <property type="entry name" value="DoH"/>
    <property type="match status" value="1"/>
</dbReference>
<keyword evidence="3" id="KW-1185">Reference proteome</keyword>
<sequence>MAIINETYIFQSDDKTLQLINIQTIGKAIPTNFKAVKDFQSFKATCTARSNSVPEYGSNFLKRGDQHSRLPQFNYHQVSTYISLEITRFNDVTRGFVGFGLTDDGRRADLIIGGIRDDETPYFADRYSATGNGSKIDTRQDWQLHEVMETSDSTLLWFIRSLNTGDTAEDITIIDKETNILWIIGETDDIEGSSSTVGGVNAVNLTPYFADRKGTQNGNTRYINADPSQDYGLLSAREANGVTRLRFIRDFDTGDVNDYVIKYENAHFIWALGTNDALNAHPGGDSRGAFAVNPLLARL</sequence>
<dbReference type="CDD" id="cd09631">
    <property type="entry name" value="DOMON_DOH"/>
    <property type="match status" value="2"/>
</dbReference>
<dbReference type="GO" id="GO:0005507">
    <property type="term" value="F:copper ion binding"/>
    <property type="evidence" value="ECO:0007669"/>
    <property type="project" value="TreeGrafter"/>
</dbReference>
<dbReference type="GO" id="GO:0006589">
    <property type="term" value="P:octopamine biosynthetic process"/>
    <property type="evidence" value="ECO:0007669"/>
    <property type="project" value="TreeGrafter"/>
</dbReference>
<dbReference type="Pfam" id="PF03351">
    <property type="entry name" value="DOMON"/>
    <property type="match status" value="2"/>
</dbReference>
<reference evidence="2" key="1">
    <citation type="submission" date="2021-06" db="EMBL/GenBank/DDBJ databases">
        <authorList>
            <person name="Hodson N. C."/>
            <person name="Mongue J. A."/>
            <person name="Jaron S. K."/>
        </authorList>
    </citation>
    <scope>NUCLEOTIDE SEQUENCE</scope>
</reference>
<protein>
    <recommendedName>
        <fullName evidence="1">DOMON domain-containing protein</fullName>
    </recommendedName>
</protein>
<dbReference type="EMBL" id="CAJVCH010010427">
    <property type="protein sequence ID" value="CAG7667486.1"/>
    <property type="molecule type" value="Genomic_DNA"/>
</dbReference>
<accession>A0A8J2NRL3</accession>
<evidence type="ECO:0000313" key="3">
    <source>
        <dbReference type="Proteomes" id="UP000708208"/>
    </source>
</evidence>
<name>A0A8J2NRL3_9HEXA</name>
<dbReference type="GO" id="GO:0005615">
    <property type="term" value="C:extracellular space"/>
    <property type="evidence" value="ECO:0007669"/>
    <property type="project" value="TreeGrafter"/>
</dbReference>
<dbReference type="AlphaFoldDB" id="A0A8J2NRL3"/>
<organism evidence="2 3">
    <name type="scientific">Allacma fusca</name>
    <dbReference type="NCBI Taxonomy" id="39272"/>
    <lineage>
        <taxon>Eukaryota</taxon>
        <taxon>Metazoa</taxon>
        <taxon>Ecdysozoa</taxon>
        <taxon>Arthropoda</taxon>
        <taxon>Hexapoda</taxon>
        <taxon>Collembola</taxon>
        <taxon>Symphypleona</taxon>
        <taxon>Sminthuridae</taxon>
        <taxon>Allacma</taxon>
    </lineage>
</organism>
<dbReference type="InterPro" id="IPR005018">
    <property type="entry name" value="DOMON_domain"/>
</dbReference>
<feature type="domain" description="DOMON" evidence="1">
    <location>
        <begin position="67"/>
        <end position="185"/>
    </location>
</feature>
<dbReference type="PANTHER" id="PTHR10157">
    <property type="entry name" value="DOPAMINE BETA HYDROXYLASE RELATED"/>
    <property type="match status" value="1"/>
</dbReference>
<evidence type="ECO:0000259" key="1">
    <source>
        <dbReference type="PROSITE" id="PS50836"/>
    </source>
</evidence>
<dbReference type="GO" id="GO:0004500">
    <property type="term" value="F:dopamine beta-monooxygenase activity"/>
    <property type="evidence" value="ECO:0007669"/>
    <property type="project" value="InterPro"/>
</dbReference>
<dbReference type="GO" id="GO:0042420">
    <property type="term" value="P:dopamine catabolic process"/>
    <property type="evidence" value="ECO:0007669"/>
    <property type="project" value="TreeGrafter"/>
</dbReference>
<comment type="caution">
    <text evidence="2">The sequence shown here is derived from an EMBL/GenBank/DDBJ whole genome shotgun (WGS) entry which is preliminary data.</text>
</comment>
<dbReference type="InterPro" id="IPR045266">
    <property type="entry name" value="DOH_DOMON"/>
</dbReference>
<dbReference type="OrthoDB" id="19261at2759"/>